<dbReference type="Pfam" id="PF01476">
    <property type="entry name" value="LysM"/>
    <property type="match status" value="1"/>
</dbReference>
<accession>A0ABS1TPX3</accession>
<dbReference type="Pfam" id="PF01551">
    <property type="entry name" value="Peptidase_M23"/>
    <property type="match status" value="1"/>
</dbReference>
<reference evidence="6 7" key="1">
    <citation type="submission" date="2021-01" db="EMBL/GenBank/DDBJ databases">
        <title>Genome public.</title>
        <authorList>
            <person name="Liu C."/>
            <person name="Sun Q."/>
        </authorList>
    </citation>
    <scope>NUCLEOTIDE SEQUENCE [LARGE SCALE GENOMIC DNA]</scope>
    <source>
        <strain evidence="6 7">YIM B02564</strain>
    </source>
</reference>
<dbReference type="Pfam" id="PF07501">
    <property type="entry name" value="G5"/>
    <property type="match status" value="1"/>
</dbReference>
<protein>
    <submittedName>
        <fullName evidence="6">M23 family metallopeptidase</fullName>
    </submittedName>
</protein>
<dbReference type="SUPFAM" id="SSF51261">
    <property type="entry name" value="Duplicated hybrid motif"/>
    <property type="match status" value="1"/>
</dbReference>
<dbReference type="PANTHER" id="PTHR21666">
    <property type="entry name" value="PEPTIDASE-RELATED"/>
    <property type="match status" value="1"/>
</dbReference>
<dbReference type="EMBL" id="JAESWB010000181">
    <property type="protein sequence ID" value="MBL4953360.1"/>
    <property type="molecule type" value="Genomic_DNA"/>
</dbReference>
<feature type="region of interest" description="Disordered" evidence="2">
    <location>
        <begin position="63"/>
        <end position="82"/>
    </location>
</feature>
<evidence type="ECO:0000256" key="2">
    <source>
        <dbReference type="SAM" id="MobiDB-lite"/>
    </source>
</evidence>
<feature type="domain" description="LysM" evidence="5">
    <location>
        <begin position="211"/>
        <end position="256"/>
    </location>
</feature>
<dbReference type="InterPro" id="IPR050570">
    <property type="entry name" value="Cell_wall_metabolism_enzyme"/>
</dbReference>
<comment type="caution">
    <text evidence="6">The sequence shown here is derived from an EMBL/GenBank/DDBJ whole genome shotgun (WGS) entry which is preliminary data.</text>
</comment>
<evidence type="ECO:0000259" key="5">
    <source>
        <dbReference type="PROSITE" id="PS51782"/>
    </source>
</evidence>
<dbReference type="Gene3D" id="2.20.230.10">
    <property type="entry name" value="Resuscitation-promoting factor rpfb"/>
    <property type="match status" value="1"/>
</dbReference>
<dbReference type="PROSITE" id="PS51782">
    <property type="entry name" value="LYSM"/>
    <property type="match status" value="1"/>
</dbReference>
<dbReference type="PROSITE" id="PS51109">
    <property type="entry name" value="G5"/>
    <property type="match status" value="1"/>
</dbReference>
<dbReference type="PANTHER" id="PTHR21666:SF270">
    <property type="entry name" value="MUREIN HYDROLASE ACTIVATOR ENVC"/>
    <property type="match status" value="1"/>
</dbReference>
<dbReference type="InterPro" id="IPR011098">
    <property type="entry name" value="G5_dom"/>
</dbReference>
<dbReference type="SMART" id="SM01208">
    <property type="entry name" value="G5"/>
    <property type="match status" value="1"/>
</dbReference>
<feature type="chain" id="PRO_5046188050" evidence="3">
    <location>
        <begin position="35"/>
        <end position="472"/>
    </location>
</feature>
<dbReference type="Gene3D" id="2.70.70.10">
    <property type="entry name" value="Glucose Permease (Domain IIA)"/>
    <property type="match status" value="1"/>
</dbReference>
<organism evidence="6 7">
    <name type="scientific">Neobacillus paridis</name>
    <dbReference type="NCBI Taxonomy" id="2803862"/>
    <lineage>
        <taxon>Bacteria</taxon>
        <taxon>Bacillati</taxon>
        <taxon>Bacillota</taxon>
        <taxon>Bacilli</taxon>
        <taxon>Bacillales</taxon>
        <taxon>Bacillaceae</taxon>
        <taxon>Neobacillus</taxon>
    </lineage>
</organism>
<dbReference type="Proteomes" id="UP000623967">
    <property type="component" value="Unassembled WGS sequence"/>
</dbReference>
<dbReference type="Gene3D" id="3.10.350.10">
    <property type="entry name" value="LysM domain"/>
    <property type="match status" value="1"/>
</dbReference>
<dbReference type="CDD" id="cd00118">
    <property type="entry name" value="LysM"/>
    <property type="match status" value="1"/>
</dbReference>
<dbReference type="InterPro" id="IPR016047">
    <property type="entry name" value="M23ase_b-sheet_dom"/>
</dbReference>
<proteinExistence type="predicted"/>
<gene>
    <name evidence="6" type="ORF">JK635_14195</name>
</gene>
<dbReference type="CDD" id="cd12797">
    <property type="entry name" value="M23_peptidase"/>
    <property type="match status" value="1"/>
</dbReference>
<keyword evidence="7" id="KW-1185">Reference proteome</keyword>
<evidence type="ECO:0000259" key="4">
    <source>
        <dbReference type="PROSITE" id="PS51109"/>
    </source>
</evidence>
<name>A0ABS1TPX3_9BACI</name>
<dbReference type="InterPro" id="IPR011055">
    <property type="entry name" value="Dup_hybrid_motif"/>
</dbReference>
<feature type="domain" description="G5" evidence="4">
    <location>
        <begin position="263"/>
        <end position="343"/>
    </location>
</feature>
<sequence length="472" mass="52033">MAFSNKRYLILKTSVISTLAVSTIAFSTGPLAFANTDKTDAYQVYVNGTYAGNISNKKVVNPMSEKPEEISKSQPTSDPKDLYIPEGVLSNTAKGTQPIKTLKDVFQIKIQAAAIVIDGKPVVYLDRKETAQEVMRNLMLQYVSKDQLEELEARKSSLDKALPPLKDDETRIVDVHFSKNVFVSEQNVEPEKILTIRDAVTYLQKGTVQDRKYTVQNGDTLESIAGQHGLKLKDLLELNPQLSEKTLLKIGQEMNVTTLTPLLEVIVEKETKKKETIPFATKTVENSSLTKGHTKITQEGKDGLQSVIYNITEQNGTETYKEKVSQQTLKQPVNRVVVKGTKVIPSRGEGDFAWPTVGGYISSQMGYRWGKLHKGIDIARPSDRTIKAADNGVVVAAGWGSGYGNRIIIDHRNGFRTLYGHMSSLKVKAGQAVSKGMAIGIMGSTGNSTGVHLHFEVYKNGGLVNPLKYINR</sequence>
<dbReference type="SMART" id="SM00257">
    <property type="entry name" value="LysM"/>
    <property type="match status" value="1"/>
</dbReference>
<evidence type="ECO:0000256" key="1">
    <source>
        <dbReference type="ARBA" id="ARBA00022729"/>
    </source>
</evidence>
<keyword evidence="1 3" id="KW-0732">Signal</keyword>
<evidence type="ECO:0000313" key="7">
    <source>
        <dbReference type="Proteomes" id="UP000623967"/>
    </source>
</evidence>
<dbReference type="SUPFAM" id="SSF54106">
    <property type="entry name" value="LysM domain"/>
    <property type="match status" value="1"/>
</dbReference>
<evidence type="ECO:0000256" key="3">
    <source>
        <dbReference type="SAM" id="SignalP"/>
    </source>
</evidence>
<dbReference type="InterPro" id="IPR036779">
    <property type="entry name" value="LysM_dom_sf"/>
</dbReference>
<dbReference type="RefSeq" id="WP_202654610.1">
    <property type="nucleotide sequence ID" value="NZ_JAESWB010000181.1"/>
</dbReference>
<feature type="signal peptide" evidence="3">
    <location>
        <begin position="1"/>
        <end position="34"/>
    </location>
</feature>
<dbReference type="InterPro" id="IPR018392">
    <property type="entry name" value="LysM"/>
</dbReference>
<evidence type="ECO:0000313" key="6">
    <source>
        <dbReference type="EMBL" id="MBL4953360.1"/>
    </source>
</evidence>